<feature type="region of interest" description="Disordered" evidence="1">
    <location>
        <begin position="354"/>
        <end position="400"/>
    </location>
</feature>
<proteinExistence type="predicted"/>
<evidence type="ECO:0000256" key="1">
    <source>
        <dbReference type="SAM" id="MobiDB-lite"/>
    </source>
</evidence>
<feature type="compositionally biased region" description="Basic residues" evidence="1">
    <location>
        <begin position="384"/>
        <end position="394"/>
    </location>
</feature>
<evidence type="ECO:0000313" key="2">
    <source>
        <dbReference type="EMBL" id="OHT12023.1"/>
    </source>
</evidence>
<protein>
    <submittedName>
        <fullName evidence="2">Uncharacterized protein</fullName>
    </submittedName>
</protein>
<dbReference type="RefSeq" id="XP_068365159.1">
    <property type="nucleotide sequence ID" value="XM_068500107.1"/>
</dbReference>
<comment type="caution">
    <text evidence="2">The sequence shown here is derived from an EMBL/GenBank/DDBJ whole genome shotgun (WGS) entry which is preliminary data.</text>
</comment>
<dbReference type="AlphaFoldDB" id="A0A1J4KL47"/>
<dbReference type="GeneID" id="94834811"/>
<reference evidence="2" key="1">
    <citation type="submission" date="2016-10" db="EMBL/GenBank/DDBJ databases">
        <authorList>
            <person name="Benchimol M."/>
            <person name="Almeida L.G."/>
            <person name="Vasconcelos A.T."/>
            <person name="Perreira-Neves A."/>
            <person name="Rosa I.A."/>
            <person name="Tasca T."/>
            <person name="Bogo M.R."/>
            <person name="de Souza W."/>
        </authorList>
    </citation>
    <scope>NUCLEOTIDE SEQUENCE [LARGE SCALE GENOMIC DNA]</scope>
    <source>
        <strain evidence="2">K</strain>
    </source>
</reference>
<sequence length="799" mass="92996">MFYFEELYNAKTSVKSLSVNSDKMIYSVISGGQTFIRYVATDGSSMILYSFDREADFVNCSVSTDFRVIHLTERIEKDGNQIYRMRIFDVQNPSVYSPLFECNNLIVANITRDDQYSIIVRYDFGITQYSIVFQNNMIQLNKQRKGINIKQVVWSFYSQKNDNLSIVKKYGDKYKFFYNACNDDTEFGIKQLEPYNPFFGFHFYSAQYHKTFCLIQQCFNNENGHSQFIVHFFPMKKLEMIILPNVSSDIRLNFFRYFSIIFAFIPNRYICVIDMKDQKIIILKKPFSTMPTSFMVSSYEDGLLCDDKEGKVYTTRINISCLNDPKKQREIETLAYFGARIQCWQYFYRAPQNDPENKTKSSSTYCTSTDPNKNEDGKSPMNVRKNKLSRRKEVKLKSASSSQTIMASIKNSLTYHPVVFENVEGNTMDLLSDKDNQEKVLINKVFVSTRRKSVINIPKISFDEEVLNSIIISNNNSTKLNPNKNPNTNHGNSLLCDGNDSLNTTNSLLNPMNDSKSQASNPITRATSYDVNYQKDHVTDVISHNQKMFDKIVVNKYVVATIFDFLKQPYQIISFIKDFIRLNGSGACDMSVPYTAMYSKEPYVFFIRVPKQTKQELMQIEDFFPTSSLMSRCQVFSCCVRTLMERRYVLSLSDAITRSLDIIRRQNSLTLNIREALSIWNSRSKLHRFCVIFALYSELALMNMPQIANLSTEIQEYSKIILPKIIREQLMIVGIYVTHAFGLNGNNADYWINRVDPKNVNMEKPKLWKKPQINVKPFKKRKIDYTKDTTRRVLRVARK</sequence>
<accession>A0A1J4KL47</accession>
<dbReference type="EMBL" id="MLAK01000573">
    <property type="protein sequence ID" value="OHT12023.1"/>
    <property type="molecule type" value="Genomic_DNA"/>
</dbReference>
<feature type="compositionally biased region" description="Low complexity" evidence="1">
    <location>
        <begin position="360"/>
        <end position="369"/>
    </location>
</feature>
<dbReference type="Proteomes" id="UP000179807">
    <property type="component" value="Unassembled WGS sequence"/>
</dbReference>
<gene>
    <name evidence="2" type="ORF">TRFO_18317</name>
</gene>
<evidence type="ECO:0000313" key="3">
    <source>
        <dbReference type="Proteomes" id="UP000179807"/>
    </source>
</evidence>
<dbReference type="VEuPathDB" id="TrichDB:TRFO_18317"/>
<organism evidence="2 3">
    <name type="scientific">Tritrichomonas foetus</name>
    <dbReference type="NCBI Taxonomy" id="1144522"/>
    <lineage>
        <taxon>Eukaryota</taxon>
        <taxon>Metamonada</taxon>
        <taxon>Parabasalia</taxon>
        <taxon>Tritrichomonadida</taxon>
        <taxon>Tritrichomonadidae</taxon>
        <taxon>Tritrichomonas</taxon>
    </lineage>
</organism>
<keyword evidence="3" id="KW-1185">Reference proteome</keyword>
<name>A0A1J4KL47_9EUKA</name>